<reference evidence="2" key="1">
    <citation type="submission" date="2013-08" db="EMBL/GenBank/DDBJ databases">
        <authorList>
            <person name="Mendez C."/>
            <person name="Richter M."/>
            <person name="Ferrer M."/>
            <person name="Sanchez J."/>
        </authorList>
    </citation>
    <scope>NUCLEOTIDE SEQUENCE</scope>
</reference>
<gene>
    <name evidence="2" type="ORF">B1B_13128</name>
</gene>
<dbReference type="Pfam" id="PF03129">
    <property type="entry name" value="HGTP_anticodon"/>
    <property type="match status" value="1"/>
</dbReference>
<dbReference type="GO" id="GO:0004812">
    <property type="term" value="F:aminoacyl-tRNA ligase activity"/>
    <property type="evidence" value="ECO:0007669"/>
    <property type="project" value="UniProtKB-KW"/>
</dbReference>
<keyword evidence="2" id="KW-0436">Ligase</keyword>
<dbReference type="Gene3D" id="3.40.50.800">
    <property type="entry name" value="Anticodon-binding domain"/>
    <property type="match status" value="1"/>
</dbReference>
<feature type="non-terminal residue" evidence="2">
    <location>
        <position position="1"/>
    </location>
</feature>
<proteinExistence type="predicted"/>
<name>T1AX40_9ZZZZ</name>
<dbReference type="SUPFAM" id="SSF52954">
    <property type="entry name" value="Class II aaRS ABD-related"/>
    <property type="match status" value="1"/>
</dbReference>
<dbReference type="AlphaFoldDB" id="T1AX40"/>
<accession>T1AX40</accession>
<comment type="caution">
    <text evidence="2">The sequence shown here is derived from an EMBL/GenBank/DDBJ whole genome shotgun (WGS) entry which is preliminary data.</text>
</comment>
<feature type="domain" description="Anticodon-binding" evidence="1">
    <location>
        <begin position="34"/>
        <end position="110"/>
    </location>
</feature>
<evidence type="ECO:0000259" key="1">
    <source>
        <dbReference type="Pfam" id="PF03129"/>
    </source>
</evidence>
<protein>
    <submittedName>
        <fullName evidence="2">Histidyl-tRNA synthetase</fullName>
    </submittedName>
</protein>
<dbReference type="InterPro" id="IPR004154">
    <property type="entry name" value="Anticodon-bd"/>
</dbReference>
<evidence type="ECO:0000313" key="2">
    <source>
        <dbReference type="EMBL" id="EQD45264.1"/>
    </source>
</evidence>
<sequence length="115" mass="12656">AVLELMMRKYGCWKKDATEKIVYICNPPNSDRSVLAGIAATVRSLGIACMTDLYSRSLSAQLKDASRNGCAYAVIYGDAEREKESVAVKNMESGRQELVRIDRLEKFLSEATAGS</sequence>
<organism evidence="2">
    <name type="scientific">mine drainage metagenome</name>
    <dbReference type="NCBI Taxonomy" id="410659"/>
    <lineage>
        <taxon>unclassified sequences</taxon>
        <taxon>metagenomes</taxon>
        <taxon>ecological metagenomes</taxon>
    </lineage>
</organism>
<reference evidence="2" key="2">
    <citation type="journal article" date="2014" name="ISME J.">
        <title>Microbial stratification in low pH oxic and suboxic macroscopic growths along an acid mine drainage.</title>
        <authorList>
            <person name="Mendez-Garcia C."/>
            <person name="Mesa V."/>
            <person name="Sprenger R.R."/>
            <person name="Richter M."/>
            <person name="Diez M.S."/>
            <person name="Solano J."/>
            <person name="Bargiela R."/>
            <person name="Golyshina O.V."/>
            <person name="Manteca A."/>
            <person name="Ramos J.L."/>
            <person name="Gallego J.R."/>
            <person name="Llorente I."/>
            <person name="Martins Dos Santos V.A."/>
            <person name="Jensen O.N."/>
            <person name="Pelaez A.I."/>
            <person name="Sanchez J."/>
            <person name="Ferrer M."/>
        </authorList>
    </citation>
    <scope>NUCLEOTIDE SEQUENCE</scope>
</reference>
<dbReference type="EMBL" id="AUZY01008636">
    <property type="protein sequence ID" value="EQD45264.1"/>
    <property type="molecule type" value="Genomic_DNA"/>
</dbReference>
<dbReference type="InterPro" id="IPR036621">
    <property type="entry name" value="Anticodon-bd_dom_sf"/>
</dbReference>
<keyword evidence="2" id="KW-0030">Aminoacyl-tRNA synthetase</keyword>